<keyword evidence="6 9" id="KW-0234">DNA repair</keyword>
<keyword evidence="7 9" id="KW-0539">Nucleus</keyword>
<feature type="region of interest" description="Disordered" evidence="10">
    <location>
        <begin position="667"/>
        <end position="691"/>
    </location>
</feature>
<feature type="compositionally biased region" description="Polar residues" evidence="10">
    <location>
        <begin position="436"/>
        <end position="446"/>
    </location>
</feature>
<evidence type="ECO:0000313" key="11">
    <source>
        <dbReference type="EMBL" id="OJD27612.1"/>
    </source>
</evidence>
<evidence type="ECO:0000256" key="2">
    <source>
        <dbReference type="ARBA" id="ARBA00006661"/>
    </source>
</evidence>
<evidence type="ECO:0000256" key="5">
    <source>
        <dbReference type="ARBA" id="ARBA00023172"/>
    </source>
</evidence>
<feature type="compositionally biased region" description="Basic residues" evidence="10">
    <location>
        <begin position="141"/>
        <end position="153"/>
    </location>
</feature>
<evidence type="ECO:0000256" key="3">
    <source>
        <dbReference type="ARBA" id="ARBA00022553"/>
    </source>
</evidence>
<feature type="compositionally biased region" description="Polar residues" evidence="10">
    <location>
        <begin position="299"/>
        <end position="318"/>
    </location>
</feature>
<dbReference type="GO" id="GO:0006260">
    <property type="term" value="P:DNA replication"/>
    <property type="evidence" value="ECO:0007669"/>
    <property type="project" value="InterPro"/>
</dbReference>
<feature type="region of interest" description="Disordered" evidence="10">
    <location>
        <begin position="141"/>
        <end position="160"/>
    </location>
</feature>
<accession>A0A1J9RI07</accession>
<evidence type="ECO:0000256" key="4">
    <source>
        <dbReference type="ARBA" id="ARBA00022763"/>
    </source>
</evidence>
<comment type="similarity">
    <text evidence="2 9">Belongs to the SLX4 family.</text>
</comment>
<comment type="caution">
    <text evidence="11">The sequence shown here is derived from an EMBL/GenBank/DDBJ whole genome shotgun (WGS) entry which is preliminary data.</text>
</comment>
<dbReference type="GO" id="GO:0006310">
    <property type="term" value="P:DNA recombination"/>
    <property type="evidence" value="ECO:0007669"/>
    <property type="project" value="UniProtKB-UniRule"/>
</dbReference>
<proteinExistence type="inferred from homology"/>
<dbReference type="OrthoDB" id="5349119at2759"/>
<dbReference type="InterPro" id="IPR018574">
    <property type="entry name" value="Structure-sp_endonuc_su_Slx4"/>
</dbReference>
<dbReference type="GO" id="GO:0017108">
    <property type="term" value="F:5'-flap endonuclease activity"/>
    <property type="evidence" value="ECO:0007669"/>
    <property type="project" value="InterPro"/>
</dbReference>
<evidence type="ECO:0000256" key="6">
    <source>
        <dbReference type="ARBA" id="ARBA00023204"/>
    </source>
</evidence>
<dbReference type="InterPro" id="IPR027784">
    <property type="entry name" value="Slx4_ascomycetes"/>
</dbReference>
<dbReference type="HAMAP" id="MF_03110">
    <property type="entry name" value="Endonuc_su_Slx4"/>
    <property type="match status" value="1"/>
</dbReference>
<feature type="region of interest" description="Disordered" evidence="10">
    <location>
        <begin position="89"/>
        <end position="115"/>
    </location>
</feature>
<dbReference type="GO" id="GO:0006281">
    <property type="term" value="P:DNA repair"/>
    <property type="evidence" value="ECO:0007669"/>
    <property type="project" value="UniProtKB-UniRule"/>
</dbReference>
<feature type="compositionally biased region" description="Basic residues" evidence="10">
    <location>
        <begin position="319"/>
        <end position="328"/>
    </location>
</feature>
<reference evidence="11 12" key="1">
    <citation type="submission" date="2015-08" db="EMBL/GenBank/DDBJ databases">
        <title>Emmonsia species relationships and genome sequence.</title>
        <authorList>
            <person name="Cuomo C.A."/>
            <person name="Schwartz I.S."/>
            <person name="Kenyon C."/>
            <person name="De Hoog G.S."/>
            <person name="Govender N.P."/>
            <person name="Botha A."/>
            <person name="Moreno L."/>
            <person name="De Vries M."/>
            <person name="Munoz J.F."/>
            <person name="Stielow J.B."/>
        </authorList>
    </citation>
    <scope>NUCLEOTIDE SEQUENCE [LARGE SCALE GENOMIC DNA]</scope>
    <source>
        <strain evidence="11 12">EI222</strain>
    </source>
</reference>
<evidence type="ECO:0000256" key="9">
    <source>
        <dbReference type="HAMAP-Rule" id="MF_03110"/>
    </source>
</evidence>
<feature type="region of interest" description="Disordered" evidence="10">
    <location>
        <begin position="299"/>
        <end position="328"/>
    </location>
</feature>
<organism evidence="11 12">
    <name type="scientific">Blastomyces percursus</name>
    <dbReference type="NCBI Taxonomy" id="1658174"/>
    <lineage>
        <taxon>Eukaryota</taxon>
        <taxon>Fungi</taxon>
        <taxon>Dikarya</taxon>
        <taxon>Ascomycota</taxon>
        <taxon>Pezizomycotina</taxon>
        <taxon>Eurotiomycetes</taxon>
        <taxon>Eurotiomycetidae</taxon>
        <taxon>Onygenales</taxon>
        <taxon>Ajellomycetaceae</taxon>
        <taxon>Blastomyces</taxon>
    </lineage>
</organism>
<feature type="compositionally biased region" description="Polar residues" evidence="10">
    <location>
        <begin position="1"/>
        <end position="20"/>
    </location>
</feature>
<protein>
    <recommendedName>
        <fullName evidence="8 9">Structure-specific endonuclease subunit SLX4</fullName>
    </recommendedName>
</protein>
<sequence>MMDNSTIASQSNTPPTNGRSSARFVTPIIVHSSPITAEVIEPSSPFTPPSPSTLLTSLSKSPSHKISNLQMDGAKTTCLEVLQKSRLVGDSPKRQDKSITGSRAKPASTVRHGQKITSPKIATQTEIQIVDGDRLIVSPKTRKKKGATAKRTRKQDGVAERRLHGHVSKAQFPVDLTLDAKVPPSKACDDKTPSVGGNTDNELERQTSGLQLEQATKRRLDWTPTKDGTIPNVDLTEAHSSPCGKSVTGTHSAGMQLSKYGFSGVVNTSLASKPEAFYNAPTTKRLMELQNFYSASGIQTPTESRPATNDPHSMSSKQQRMRVKRPQKTKLTTITSYVTAKYSVADQTADLDRIETVNSRKNKTKGVTRRTSGTERANAARRKSDIFKNGSGPPVFKVVPPLEAFKSFDGQELLFGTLSQLEHGHSEDQDEEIQHTADSVNKSNDVPSPVVSKGLGSSLFRLSSSKNLWSASARDLTGAVLQVDEIDLSEPSIEVSTPAAKSERQTGIWDLSGQNVVDVEEDTRTLAAIDTHELDNMNERSLEEDDIVYIENLEPTNAKLNSQTPANILEAMLERASPDKPVFGRFTTSELAKKVAAYGFKPIKSRDKMISLLEKCWETQSMSAKPEPKPNQCNYKTQGHDLAERQLLGLKPRSDSIPFVNTRSPKIRRTKTVKKSQEPKGLSLSSEGSTITPKLPMKRFVSPCAILIEDDQSSDSVGEALPESPSHSCDGNGALPHPRPGELHAPTIQMAIRSTKPSTSASSSMDLPSLSSQITKAVQSQPRIRAIKGLKQPTWYEKILMYDPIQLEDLSAWLNTDGFGRIGEDREVGAGVVREWCESKGICCVWRKQTSAKSH</sequence>
<evidence type="ECO:0000256" key="1">
    <source>
        <dbReference type="ARBA" id="ARBA00004123"/>
    </source>
</evidence>
<comment type="subunit">
    <text evidence="9">Forms a heterodimer with SLX1.</text>
</comment>
<evidence type="ECO:0000256" key="10">
    <source>
        <dbReference type="SAM" id="MobiDB-lite"/>
    </source>
</evidence>
<keyword evidence="4 9" id="KW-0227">DNA damage</keyword>
<keyword evidence="11" id="KW-0540">Nuclease</keyword>
<dbReference type="CDD" id="cd22999">
    <property type="entry name" value="SAP_SLX4"/>
    <property type="match status" value="1"/>
</dbReference>
<feature type="region of interest" description="Disordered" evidence="10">
    <location>
        <begin position="423"/>
        <end position="448"/>
    </location>
</feature>
<dbReference type="VEuPathDB" id="FungiDB:ACJ73_00991"/>
<dbReference type="EMBL" id="LGTZ01000081">
    <property type="protein sequence ID" value="OJD27612.1"/>
    <property type="molecule type" value="Genomic_DNA"/>
</dbReference>
<keyword evidence="5 9" id="KW-0233">DNA recombination</keyword>
<evidence type="ECO:0000256" key="8">
    <source>
        <dbReference type="ARBA" id="ARBA00029496"/>
    </source>
</evidence>
<keyword evidence="3 9" id="KW-0597">Phosphoprotein</keyword>
<keyword evidence="11" id="KW-0378">Hydrolase</keyword>
<dbReference type="AlphaFoldDB" id="A0A1J9RI07"/>
<dbReference type="Pfam" id="PF09494">
    <property type="entry name" value="Slx4"/>
    <property type="match status" value="1"/>
</dbReference>
<gene>
    <name evidence="9" type="primary">SLX4</name>
    <name evidence="11" type="ORF">ACJ73_00991</name>
</gene>
<dbReference type="Proteomes" id="UP000242791">
    <property type="component" value="Unassembled WGS sequence"/>
</dbReference>
<dbReference type="GO" id="GO:0033557">
    <property type="term" value="C:Slx1-Slx4 complex"/>
    <property type="evidence" value="ECO:0007669"/>
    <property type="project" value="UniProtKB-UniRule"/>
</dbReference>
<feature type="region of interest" description="Disordered" evidence="10">
    <location>
        <begin position="183"/>
        <end position="202"/>
    </location>
</feature>
<feature type="compositionally biased region" description="Basic and acidic residues" evidence="10">
    <location>
        <begin position="423"/>
        <end position="435"/>
    </location>
</feature>
<dbReference type="STRING" id="1658174.A0A1J9RI07"/>
<evidence type="ECO:0000313" key="12">
    <source>
        <dbReference type="Proteomes" id="UP000242791"/>
    </source>
</evidence>
<comment type="subcellular location">
    <subcellularLocation>
        <location evidence="1 9">Nucleus</location>
    </subcellularLocation>
</comment>
<feature type="region of interest" description="Disordered" evidence="10">
    <location>
        <begin position="712"/>
        <end position="743"/>
    </location>
</feature>
<feature type="region of interest" description="Disordered" evidence="10">
    <location>
        <begin position="1"/>
        <end position="22"/>
    </location>
</feature>
<comment type="function">
    <text evidence="9">Regulatory subunit of the SLX1-SLX4 structure-specific endonuclease that resolves DNA secondary structures generated during DNA repair and recombination. Has endonuclease activity towards branched DNA substrates, introducing single-strand cuts in duplex DNA close to junctions with ss-DNA.</text>
</comment>
<evidence type="ECO:0000256" key="7">
    <source>
        <dbReference type="ARBA" id="ARBA00023242"/>
    </source>
</evidence>
<name>A0A1J9RI07_9EURO</name>
<keyword evidence="11" id="KW-0255">Endonuclease</keyword>
<comment type="PTM">
    <text evidence="9">Phosphorylated in response to DNA damage.</text>
</comment>
<feature type="region of interest" description="Disordered" evidence="10">
    <location>
        <begin position="222"/>
        <end position="250"/>
    </location>
</feature>
<keyword evidence="12" id="KW-1185">Reference proteome</keyword>